<evidence type="ECO:0000259" key="8">
    <source>
        <dbReference type="Pfam" id="PF00999"/>
    </source>
</evidence>
<evidence type="ECO:0000256" key="3">
    <source>
        <dbReference type="ARBA" id="ARBA00022692"/>
    </source>
</evidence>
<feature type="transmembrane region" description="Helical" evidence="7">
    <location>
        <begin position="366"/>
        <end position="384"/>
    </location>
</feature>
<keyword evidence="4 7" id="KW-1133">Transmembrane helix</keyword>
<dbReference type="PANTHER" id="PTHR31102">
    <property type="match status" value="1"/>
</dbReference>
<protein>
    <submittedName>
        <fullName evidence="10">Mitochondrial sodium/hydrogen exchanger 9B2-like</fullName>
    </submittedName>
</protein>
<name>A0ABM1E073_PRICU</name>
<feature type="transmembrane region" description="Helical" evidence="7">
    <location>
        <begin position="121"/>
        <end position="141"/>
    </location>
</feature>
<comment type="similarity">
    <text evidence="2">Belongs to the monovalent cation:proton antiporter 1 (CPA1) transporter (TC 2.A.36) family.</text>
</comment>
<evidence type="ECO:0000256" key="4">
    <source>
        <dbReference type="ARBA" id="ARBA00022989"/>
    </source>
</evidence>
<keyword evidence="3 7" id="KW-0812">Transmembrane</keyword>
<feature type="transmembrane region" description="Helical" evidence="7">
    <location>
        <begin position="206"/>
        <end position="223"/>
    </location>
</feature>
<organism evidence="9 10">
    <name type="scientific">Priapulus caudatus</name>
    <name type="common">Priapulid worm</name>
    <dbReference type="NCBI Taxonomy" id="37621"/>
    <lineage>
        <taxon>Eukaryota</taxon>
        <taxon>Metazoa</taxon>
        <taxon>Ecdysozoa</taxon>
        <taxon>Scalidophora</taxon>
        <taxon>Priapulida</taxon>
        <taxon>Priapulimorpha</taxon>
        <taxon>Priapulimorphida</taxon>
        <taxon>Priapulidae</taxon>
        <taxon>Priapulus</taxon>
    </lineage>
</organism>
<feature type="transmembrane region" description="Helical" evidence="7">
    <location>
        <begin position="264"/>
        <end position="285"/>
    </location>
</feature>
<dbReference type="InterPro" id="IPR038770">
    <property type="entry name" value="Na+/solute_symporter_sf"/>
</dbReference>
<feature type="transmembrane region" description="Helical" evidence="7">
    <location>
        <begin position="528"/>
        <end position="548"/>
    </location>
</feature>
<dbReference type="GeneID" id="106807685"/>
<feature type="transmembrane region" description="Helical" evidence="7">
    <location>
        <begin position="454"/>
        <end position="481"/>
    </location>
</feature>
<evidence type="ECO:0000313" key="9">
    <source>
        <dbReference type="Proteomes" id="UP000695022"/>
    </source>
</evidence>
<feature type="transmembrane region" description="Helical" evidence="7">
    <location>
        <begin position="235"/>
        <end position="258"/>
    </location>
</feature>
<proteinExistence type="inferred from homology"/>
<comment type="subcellular location">
    <subcellularLocation>
        <location evidence="1">Membrane</location>
        <topology evidence="1">Multi-pass membrane protein</topology>
    </subcellularLocation>
</comment>
<evidence type="ECO:0000256" key="7">
    <source>
        <dbReference type="SAM" id="Phobius"/>
    </source>
</evidence>
<accession>A0ABM1E073</accession>
<dbReference type="InterPro" id="IPR051843">
    <property type="entry name" value="CPA1_transporter"/>
</dbReference>
<sequence>MHNRDYSTEPEQDSDQVDVQMQAGDGTLRTRHRSSSTSHDEAAGTKYPFAPGAPMTVRAIASDSQKENTHQKDEQTPENTSQTLTGRWFRRFRRKHHVMPHKPTVIDHIKNILLCPPIGRFARTLTLLLLVLLLWGVLWSLTREAALPGGYLFALLAVVVLSMIGGWLVTFIRLPALLGMLVMGVLLRNLPVVNIAKDLDRDLSSVLRNVALVVILIRAGLGLDPVALRRLAFVCIRLALTPCLVECITVAIMSHLLLGFPWEWGFLLGFVLAAVSPAVVVPSLISIQQQGLGVAKGIPTLVIAAASVDDVLAISGFSVVLGIAFSSGSLAWSIGRGPLELLLGISFGWLAGVITWYLPNFSEGNVVLQRFLLLFGGGLFSVFASKAVEVSGAGALGCLSMAFVSAYHWRKQGWTDGNNPVADIMAALWVVFQPTLFGLIGAEIDIHVIQLQTIGLGVAVLAVGLFFRLIASVCAVSFAGFSWKEKGFISLAWLPKATVQAAIGSIALETARERDAGAVKEDLGLQVLTIAVLVILITAPIGAAAIALSAPRLLTHDATYGQESSPTRANEHQPVLSEENACDARYEISTM</sequence>
<evidence type="ECO:0000256" key="1">
    <source>
        <dbReference type="ARBA" id="ARBA00004141"/>
    </source>
</evidence>
<dbReference type="Gene3D" id="1.20.1530.20">
    <property type="match status" value="1"/>
</dbReference>
<reference evidence="10" key="1">
    <citation type="submission" date="2025-08" db="UniProtKB">
        <authorList>
            <consortium name="RefSeq"/>
        </authorList>
    </citation>
    <scope>IDENTIFICATION</scope>
</reference>
<feature type="transmembrane region" description="Helical" evidence="7">
    <location>
        <begin position="421"/>
        <end position="442"/>
    </location>
</feature>
<feature type="transmembrane region" description="Helical" evidence="7">
    <location>
        <begin position="153"/>
        <end position="186"/>
    </location>
</feature>
<dbReference type="InterPro" id="IPR006153">
    <property type="entry name" value="Cation/H_exchanger_TM"/>
</dbReference>
<keyword evidence="9" id="KW-1185">Reference proteome</keyword>
<feature type="domain" description="Cation/H+ exchanger transmembrane" evidence="8">
    <location>
        <begin position="160"/>
        <end position="542"/>
    </location>
</feature>
<dbReference type="RefSeq" id="XP_014665594.1">
    <property type="nucleotide sequence ID" value="XM_014810108.1"/>
</dbReference>
<feature type="transmembrane region" description="Helical" evidence="7">
    <location>
        <begin position="390"/>
        <end position="409"/>
    </location>
</feature>
<evidence type="ECO:0000313" key="10">
    <source>
        <dbReference type="RefSeq" id="XP_014665594.1"/>
    </source>
</evidence>
<dbReference type="Proteomes" id="UP000695022">
    <property type="component" value="Unplaced"/>
</dbReference>
<evidence type="ECO:0000256" key="5">
    <source>
        <dbReference type="ARBA" id="ARBA00023136"/>
    </source>
</evidence>
<dbReference type="PANTHER" id="PTHR31102:SF1">
    <property type="entry name" value="CATION_H+ EXCHANGER DOMAIN-CONTAINING PROTEIN"/>
    <property type="match status" value="1"/>
</dbReference>
<evidence type="ECO:0000256" key="6">
    <source>
        <dbReference type="SAM" id="MobiDB-lite"/>
    </source>
</evidence>
<dbReference type="Pfam" id="PF00999">
    <property type="entry name" value="Na_H_Exchanger"/>
    <property type="match status" value="1"/>
</dbReference>
<gene>
    <name evidence="10" type="primary">LOC106807685</name>
</gene>
<feature type="region of interest" description="Disordered" evidence="6">
    <location>
        <begin position="1"/>
        <end position="83"/>
    </location>
</feature>
<keyword evidence="5 7" id="KW-0472">Membrane</keyword>
<feature type="compositionally biased region" description="Basic and acidic residues" evidence="6">
    <location>
        <begin position="64"/>
        <end position="75"/>
    </location>
</feature>
<evidence type="ECO:0000256" key="2">
    <source>
        <dbReference type="ARBA" id="ARBA00007367"/>
    </source>
</evidence>
<feature type="transmembrane region" description="Helical" evidence="7">
    <location>
        <begin position="341"/>
        <end position="359"/>
    </location>
</feature>